<dbReference type="Proteomes" id="UP000268973">
    <property type="component" value="Unassembled WGS sequence"/>
</dbReference>
<organism evidence="3 4">
    <name type="scientific">Vibrio aquaticus</name>
    <dbReference type="NCBI Taxonomy" id="2496559"/>
    <lineage>
        <taxon>Bacteria</taxon>
        <taxon>Pseudomonadati</taxon>
        <taxon>Pseudomonadota</taxon>
        <taxon>Gammaproteobacteria</taxon>
        <taxon>Vibrionales</taxon>
        <taxon>Vibrionaceae</taxon>
        <taxon>Vibrio</taxon>
    </lineage>
</organism>
<dbReference type="GO" id="GO:0055085">
    <property type="term" value="P:transmembrane transport"/>
    <property type="evidence" value="ECO:0007669"/>
    <property type="project" value="InterPro"/>
</dbReference>
<dbReference type="PANTHER" id="PTHR33376">
    <property type="match status" value="1"/>
</dbReference>
<dbReference type="Pfam" id="PF03480">
    <property type="entry name" value="DctP"/>
    <property type="match status" value="1"/>
</dbReference>
<dbReference type="OrthoDB" id="6114763at2"/>
<evidence type="ECO:0000313" key="4">
    <source>
        <dbReference type="Proteomes" id="UP000268973"/>
    </source>
</evidence>
<accession>A0A3S0PR68</accession>
<comment type="caution">
    <text evidence="3">The sequence shown here is derived from an EMBL/GenBank/DDBJ whole genome shotgun (WGS) entry which is preliminary data.</text>
</comment>
<evidence type="ECO:0000256" key="1">
    <source>
        <dbReference type="ARBA" id="ARBA00022729"/>
    </source>
</evidence>
<protein>
    <submittedName>
        <fullName evidence="3">C4-dicarboxylate ABC transporter permease</fullName>
    </submittedName>
</protein>
<keyword evidence="1 2" id="KW-0732">Signal</keyword>
<proteinExistence type="predicted"/>
<dbReference type="RefSeq" id="WP_126572542.1">
    <property type="nucleotide sequence ID" value="NZ_RXZH01000001.1"/>
</dbReference>
<evidence type="ECO:0000313" key="3">
    <source>
        <dbReference type="EMBL" id="RTZ17792.1"/>
    </source>
</evidence>
<dbReference type="EMBL" id="RXZH01000001">
    <property type="protein sequence ID" value="RTZ17792.1"/>
    <property type="molecule type" value="Genomic_DNA"/>
</dbReference>
<feature type="signal peptide" evidence="2">
    <location>
        <begin position="1"/>
        <end position="23"/>
    </location>
</feature>
<dbReference type="CDD" id="cd13666">
    <property type="entry name" value="PBP2_TRAP_DctP_like_1"/>
    <property type="match status" value="1"/>
</dbReference>
<evidence type="ECO:0000256" key="2">
    <source>
        <dbReference type="SAM" id="SignalP"/>
    </source>
</evidence>
<feature type="chain" id="PRO_5018565922" evidence="2">
    <location>
        <begin position="24"/>
        <end position="353"/>
    </location>
</feature>
<reference evidence="3 4" key="1">
    <citation type="submission" date="2018-12" db="EMBL/GenBank/DDBJ databases">
        <title>Vibrio sp. isolated from China Sea.</title>
        <authorList>
            <person name="Li Y."/>
        </authorList>
    </citation>
    <scope>NUCLEOTIDE SEQUENCE [LARGE SCALE GENOMIC DNA]</scope>
    <source>
        <strain evidence="3 4">BEI207</strain>
    </source>
</reference>
<dbReference type="Gene3D" id="3.40.190.170">
    <property type="entry name" value="Bacterial extracellular solute-binding protein, family 7"/>
    <property type="match status" value="1"/>
</dbReference>
<keyword evidence="4" id="KW-1185">Reference proteome</keyword>
<dbReference type="InterPro" id="IPR018389">
    <property type="entry name" value="DctP_fam"/>
</dbReference>
<dbReference type="NCBIfam" id="NF037995">
    <property type="entry name" value="TRAP_S1"/>
    <property type="match status" value="1"/>
</dbReference>
<dbReference type="AlphaFoldDB" id="A0A3S0PR68"/>
<gene>
    <name evidence="3" type="ORF">EJ063_03120</name>
</gene>
<dbReference type="InterPro" id="IPR038404">
    <property type="entry name" value="TRAP_DctP_sf"/>
</dbReference>
<name>A0A3S0PR68_9VIBR</name>
<sequence>MKKVIQLFAITAASFSSIGIVFADSINATIVAGHPPVFRWVKHLENTFIPAANNELDGTQYTFTWSQHYGGSLAKVGSVLEATEEGLAEVGYVSTLFESSKLPLQNVTYFTPFVSNDVTEISSLIDSLNHSNKDMINEWHSNGVEYLGGATGIDEYLLMTRFPLASMDDLASKKIAAPGPAVNWLEGTGAIAVSGDLTRYYNELKAGVYDGVIVFATAAVPSKLYEVAPYISKVGFGAQYAGSIVANKDWFDSQPKEVQLALKSAANAQRIAYHQDLTQAIESSMNLMVENGAVVSTINSQFQQSWVNGMDNVALKWAAHLDQQGKAGTQVLKTYLDTMRENGVQPARNWDQE</sequence>
<dbReference type="PANTHER" id="PTHR33376:SF15">
    <property type="entry name" value="BLL6794 PROTEIN"/>
    <property type="match status" value="1"/>
</dbReference>